<keyword evidence="2" id="KW-1185">Reference proteome</keyword>
<dbReference type="InterPro" id="IPR010315">
    <property type="entry name" value="DUF915_hydro-like"/>
</dbReference>
<dbReference type="STRING" id="1423726.FC07_GL002224"/>
<comment type="caution">
    <text evidence="1">The sequence shown here is derived from an EMBL/GenBank/DDBJ whole genome shotgun (WGS) entry which is preliminary data.</text>
</comment>
<dbReference type="PATRIC" id="fig|1423726.3.peg.2309"/>
<evidence type="ECO:0000313" key="2">
    <source>
        <dbReference type="Proteomes" id="UP000051461"/>
    </source>
</evidence>
<dbReference type="PANTHER" id="PTHR42886">
    <property type="entry name" value="RE40534P-RELATED"/>
    <property type="match status" value="1"/>
</dbReference>
<protein>
    <recommendedName>
        <fullName evidence="3">Alpha/beta hydrolase</fullName>
    </recommendedName>
</protein>
<name>A0A0R1GDS9_9LACO</name>
<dbReference type="EMBL" id="AZDA01000146">
    <property type="protein sequence ID" value="KRK32398.1"/>
    <property type="molecule type" value="Genomic_DNA"/>
</dbReference>
<dbReference type="RefSeq" id="WP_057905955.1">
    <property type="nucleotide sequence ID" value="NZ_AZDA01000146.1"/>
</dbReference>
<accession>A0A0R1GDS9</accession>
<dbReference type="Gene3D" id="3.40.50.1820">
    <property type="entry name" value="alpha/beta hydrolase"/>
    <property type="match status" value="1"/>
</dbReference>
<evidence type="ECO:0008006" key="3">
    <source>
        <dbReference type="Google" id="ProtNLM"/>
    </source>
</evidence>
<evidence type="ECO:0000313" key="1">
    <source>
        <dbReference type="EMBL" id="KRK32398.1"/>
    </source>
</evidence>
<dbReference type="InterPro" id="IPR029058">
    <property type="entry name" value="AB_hydrolase_fold"/>
</dbReference>
<reference evidence="1 2" key="1">
    <citation type="journal article" date="2015" name="Genome Announc.">
        <title>Expanding the biotechnology potential of lactobacilli through comparative genomics of 213 strains and associated genera.</title>
        <authorList>
            <person name="Sun Z."/>
            <person name="Harris H.M."/>
            <person name="McCann A."/>
            <person name="Guo C."/>
            <person name="Argimon S."/>
            <person name="Zhang W."/>
            <person name="Yang X."/>
            <person name="Jeffery I.B."/>
            <person name="Cooney J.C."/>
            <person name="Kagawa T.F."/>
            <person name="Liu W."/>
            <person name="Song Y."/>
            <person name="Salvetti E."/>
            <person name="Wrobel A."/>
            <person name="Rasinkangas P."/>
            <person name="Parkhill J."/>
            <person name="Rea M.C."/>
            <person name="O'Sullivan O."/>
            <person name="Ritari J."/>
            <person name="Douillard F.P."/>
            <person name="Paul Ross R."/>
            <person name="Yang R."/>
            <person name="Briner A.E."/>
            <person name="Felis G.E."/>
            <person name="de Vos W.M."/>
            <person name="Barrangou R."/>
            <person name="Klaenhammer T.R."/>
            <person name="Caufield P.W."/>
            <person name="Cui Y."/>
            <person name="Zhang H."/>
            <person name="O'Toole P.W."/>
        </authorList>
    </citation>
    <scope>NUCLEOTIDE SEQUENCE [LARGE SCALE GENOMIC DNA]</scope>
    <source>
        <strain evidence="1 2">DSM 20003</strain>
    </source>
</reference>
<dbReference type="OrthoDB" id="503948at2"/>
<dbReference type="PANTHER" id="PTHR42886:SF29">
    <property type="entry name" value="PUMMELIG, ISOFORM A"/>
    <property type="match status" value="1"/>
</dbReference>
<dbReference type="Proteomes" id="UP000051461">
    <property type="component" value="Unassembled WGS sequence"/>
</dbReference>
<dbReference type="Pfam" id="PF06028">
    <property type="entry name" value="DUF915"/>
    <property type="match status" value="1"/>
</dbReference>
<sequence>MKKRWLYRGLFALILLLAAAWEYYQFNDQTTNKQATTPTVFVHGWRGSAHSTNDLIRSIQERRLGQKVLTITVAANGKLSYSGFWRHGVKNPLIQIVYTNNRAGEVQYERWLVKIMHQLRQRYHVQTVNLVGHSMGAYAVTYYTLKHGEQANLPRVAKLVALAGPFDGIIGKNRAFHPKDGTTWTDRPHANRLKANGEPVKIHPEYRRLLALRHQFPKQTQVLNVDGDLKDGSHSDGVVSVTSATALGYLVKQRAASYQVVQITGPNAQHSRLHQNNQRVNRLLRAFLFQA</sequence>
<dbReference type="AlphaFoldDB" id="A0A0R1GDS9"/>
<organism evidence="1 2">
    <name type="scientific">Loigolactobacillus bifermentans DSM 20003</name>
    <dbReference type="NCBI Taxonomy" id="1423726"/>
    <lineage>
        <taxon>Bacteria</taxon>
        <taxon>Bacillati</taxon>
        <taxon>Bacillota</taxon>
        <taxon>Bacilli</taxon>
        <taxon>Lactobacillales</taxon>
        <taxon>Lactobacillaceae</taxon>
        <taxon>Loigolactobacillus</taxon>
    </lineage>
</organism>
<dbReference type="SUPFAM" id="SSF53474">
    <property type="entry name" value="alpha/beta-Hydrolases"/>
    <property type="match status" value="1"/>
</dbReference>
<gene>
    <name evidence="1" type="ORF">FC07_GL002224</name>
</gene>
<proteinExistence type="predicted"/>